<gene>
    <name evidence="1" type="ORF">L9F63_014472</name>
</gene>
<dbReference type="EMBL" id="JASPKZ010003068">
    <property type="protein sequence ID" value="KAJ9594106.1"/>
    <property type="molecule type" value="Genomic_DNA"/>
</dbReference>
<accession>A0AAD8A8N6</accession>
<evidence type="ECO:0000313" key="2">
    <source>
        <dbReference type="Proteomes" id="UP001233999"/>
    </source>
</evidence>
<reference evidence="1" key="1">
    <citation type="journal article" date="2023" name="IScience">
        <title>Live-bearing cockroach genome reveals convergent evolutionary mechanisms linked to viviparity in insects and beyond.</title>
        <authorList>
            <person name="Fouks B."/>
            <person name="Harrison M.C."/>
            <person name="Mikhailova A.A."/>
            <person name="Marchal E."/>
            <person name="English S."/>
            <person name="Carruthers M."/>
            <person name="Jennings E.C."/>
            <person name="Chiamaka E.L."/>
            <person name="Frigard R.A."/>
            <person name="Pippel M."/>
            <person name="Attardo G.M."/>
            <person name="Benoit J.B."/>
            <person name="Bornberg-Bauer E."/>
            <person name="Tobe S.S."/>
        </authorList>
    </citation>
    <scope>NUCLEOTIDE SEQUENCE</scope>
    <source>
        <strain evidence="1">Stay&amp;Tobe</strain>
    </source>
</reference>
<reference evidence="1" key="2">
    <citation type="submission" date="2023-05" db="EMBL/GenBank/DDBJ databases">
        <authorList>
            <person name="Fouks B."/>
        </authorList>
    </citation>
    <scope>NUCLEOTIDE SEQUENCE</scope>
    <source>
        <strain evidence="1">Stay&amp;Tobe</strain>
        <tissue evidence="1">Testes</tissue>
    </source>
</reference>
<keyword evidence="2" id="KW-1185">Reference proteome</keyword>
<evidence type="ECO:0000313" key="1">
    <source>
        <dbReference type="EMBL" id="KAJ9594106.1"/>
    </source>
</evidence>
<sequence length="110" mass="12612">MGGEGEEERGRKLEEIIIFVTTRTLYTAWNSHGHQHMIIMELGQDSLTLPSLHSTLQSKDFEIKKSISFAPHSLHSALKDHRQQGKIKAQNSFYLIQFCFVFNGTVIMSY</sequence>
<proteinExistence type="predicted"/>
<protein>
    <submittedName>
        <fullName evidence="1">Uncharacterized protein</fullName>
    </submittedName>
</protein>
<organism evidence="1 2">
    <name type="scientific">Diploptera punctata</name>
    <name type="common">Pacific beetle cockroach</name>
    <dbReference type="NCBI Taxonomy" id="6984"/>
    <lineage>
        <taxon>Eukaryota</taxon>
        <taxon>Metazoa</taxon>
        <taxon>Ecdysozoa</taxon>
        <taxon>Arthropoda</taxon>
        <taxon>Hexapoda</taxon>
        <taxon>Insecta</taxon>
        <taxon>Pterygota</taxon>
        <taxon>Neoptera</taxon>
        <taxon>Polyneoptera</taxon>
        <taxon>Dictyoptera</taxon>
        <taxon>Blattodea</taxon>
        <taxon>Blaberoidea</taxon>
        <taxon>Blaberidae</taxon>
        <taxon>Diplopterinae</taxon>
        <taxon>Diploptera</taxon>
    </lineage>
</organism>
<dbReference type="Proteomes" id="UP001233999">
    <property type="component" value="Unassembled WGS sequence"/>
</dbReference>
<dbReference type="AlphaFoldDB" id="A0AAD8A8N6"/>
<name>A0AAD8A8N6_DIPPU</name>
<comment type="caution">
    <text evidence="1">The sequence shown here is derived from an EMBL/GenBank/DDBJ whole genome shotgun (WGS) entry which is preliminary data.</text>
</comment>